<name>A0ABX4MFA8_9HYPH</name>
<dbReference type="SUPFAM" id="SSF53335">
    <property type="entry name" value="S-adenosyl-L-methionine-dependent methyltransferases"/>
    <property type="match status" value="1"/>
</dbReference>
<dbReference type="Gene3D" id="3.40.50.150">
    <property type="entry name" value="Vaccinia Virus protein VP39"/>
    <property type="match status" value="1"/>
</dbReference>
<reference evidence="1" key="1">
    <citation type="submission" date="2017-09" db="EMBL/GenBank/DDBJ databases">
        <authorList>
            <person name="Campbell M.A."/>
            <person name="Lukasik P."/>
            <person name="Simon C."/>
            <person name="McCutcheon J.P."/>
        </authorList>
    </citation>
    <scope>NUCLEOTIDE SEQUENCE [LARGE SCALE GENOMIC DNA]</scope>
    <source>
        <strain evidence="1">MAGCAS</strain>
    </source>
</reference>
<evidence type="ECO:0000313" key="1">
    <source>
        <dbReference type="EMBL" id="PIM95175.1"/>
    </source>
</evidence>
<protein>
    <submittedName>
        <fullName evidence="1">Precorrin-6Y C5,15-methyltransferase</fullName>
    </submittedName>
</protein>
<accession>A0ABX4MFA8</accession>
<dbReference type="InterPro" id="IPR029063">
    <property type="entry name" value="SAM-dependent_MTases_sf"/>
</dbReference>
<evidence type="ECO:0000313" key="2">
    <source>
        <dbReference type="Proteomes" id="UP000229707"/>
    </source>
</evidence>
<gene>
    <name evidence="1" type="primary">cobL</name>
    <name evidence="1" type="ORF">MAGCAS_17</name>
</gene>
<dbReference type="Proteomes" id="UP000229707">
    <property type="component" value="Unassembled WGS sequence"/>
</dbReference>
<comment type="caution">
    <text evidence="1">The sequence shown here is derived from an EMBL/GenBank/DDBJ whole genome shotgun (WGS) entry which is preliminary data.</text>
</comment>
<proteinExistence type="predicted"/>
<organism evidence="1 2">
    <name type="scientific">Candidatus Hodgkinia cicadicola</name>
    <dbReference type="NCBI Taxonomy" id="573658"/>
    <lineage>
        <taxon>Bacteria</taxon>
        <taxon>Pseudomonadati</taxon>
        <taxon>Pseudomonadota</taxon>
        <taxon>Alphaproteobacteria</taxon>
        <taxon>Hyphomicrobiales</taxon>
        <taxon>Candidatus Hodgkinia</taxon>
    </lineage>
</organism>
<sequence length="344" mass="39806">MPIFSCPCNKNNIFRYIKILSMSRLIIGCNTCSFVPFTTKSHKWKHRLYNVVYSVGQDGFNIVIIDINTNPWYRSTNKIITFKEDFYYVVGITYVKTLLNKTGLIGCENTLNVLMGMNCFTRPKVGTNRYCIINTNCYKCCCHHLSNNILTGSYLSTMVLFDNNLDVRMNNRLRYWNTHSKKIIRTIILGLLKHGEVLWDIGSGCGFISLEYKKYNRSCVVCIDVDLQRIKSLVYNSRCLNQTISVYDSDFIDAIIGARRPDRIFFGCGLKHLWQWRLIFIHVKLMGLVVLTVVSNVTYTNVGVLSCVYKTKLFSLTISKLILRLNNKIYRTHSAVLFCLIERC</sequence>
<dbReference type="EMBL" id="NXGL01000001">
    <property type="protein sequence ID" value="PIM95175.1"/>
    <property type="molecule type" value="Genomic_DNA"/>
</dbReference>
<keyword evidence="2" id="KW-1185">Reference proteome</keyword>